<dbReference type="AlphaFoldDB" id="A0A1S8WR62"/>
<proteinExistence type="predicted"/>
<dbReference type="Proteomes" id="UP000243686">
    <property type="component" value="Unassembled WGS sequence"/>
</dbReference>
<gene>
    <name evidence="1" type="ORF">X801_07312</name>
</gene>
<keyword evidence="2" id="KW-1185">Reference proteome</keyword>
<evidence type="ECO:0000313" key="1">
    <source>
        <dbReference type="EMBL" id="OON16861.1"/>
    </source>
</evidence>
<dbReference type="EMBL" id="KV896363">
    <property type="protein sequence ID" value="OON16861.1"/>
    <property type="molecule type" value="Genomic_DNA"/>
</dbReference>
<organism evidence="1 2">
    <name type="scientific">Opisthorchis viverrini</name>
    <name type="common">Southeast Asian liver fluke</name>
    <dbReference type="NCBI Taxonomy" id="6198"/>
    <lineage>
        <taxon>Eukaryota</taxon>
        <taxon>Metazoa</taxon>
        <taxon>Spiralia</taxon>
        <taxon>Lophotrochozoa</taxon>
        <taxon>Platyhelminthes</taxon>
        <taxon>Trematoda</taxon>
        <taxon>Digenea</taxon>
        <taxon>Opisthorchiida</taxon>
        <taxon>Opisthorchiata</taxon>
        <taxon>Opisthorchiidae</taxon>
        <taxon>Opisthorchis</taxon>
    </lineage>
</organism>
<evidence type="ECO:0000313" key="2">
    <source>
        <dbReference type="Proteomes" id="UP000243686"/>
    </source>
</evidence>
<reference evidence="1 2" key="1">
    <citation type="submission" date="2015-03" db="EMBL/GenBank/DDBJ databases">
        <title>Draft genome of the nematode, Opisthorchis viverrini.</title>
        <authorList>
            <person name="Mitreva M."/>
        </authorList>
    </citation>
    <scope>NUCLEOTIDE SEQUENCE [LARGE SCALE GENOMIC DNA]</scope>
    <source>
        <strain evidence="1">Khon Kaen</strain>
    </source>
</reference>
<sequence>MRRELQALAWHRHQAIVFFQSRCTSADSDIMGLGHELKLHNVHTAHALGEMRSSAAVVHL</sequence>
<accession>A0A1S8WR62</accession>
<protein>
    <submittedName>
        <fullName evidence="1">Uncharacterized protein</fullName>
    </submittedName>
</protein>
<name>A0A1S8WR62_OPIVI</name>